<gene>
    <name evidence="3" type="ORF">JHC10_07185</name>
    <name evidence="4" type="ORF">JHC11_06565</name>
</gene>
<evidence type="ECO:0000313" key="5">
    <source>
        <dbReference type="Proteomes" id="UP000621390"/>
    </source>
</evidence>
<feature type="chain" id="PRO_5034971007" evidence="1">
    <location>
        <begin position="22"/>
        <end position="183"/>
    </location>
</feature>
<protein>
    <submittedName>
        <fullName evidence="4">DUF3365 domain-containing protein</fullName>
    </submittedName>
</protein>
<proteinExistence type="predicted"/>
<name>A0A8I1G7L4_9GAMM</name>
<dbReference type="Proteomes" id="UP000621390">
    <property type="component" value="Unassembled WGS sequence"/>
</dbReference>
<evidence type="ECO:0000313" key="3">
    <source>
        <dbReference type="EMBL" id="MBJ7266728.1"/>
    </source>
</evidence>
<comment type="caution">
    <text evidence="4">The sequence shown here is derived from an EMBL/GenBank/DDBJ whole genome shotgun (WGS) entry which is preliminary data.</text>
</comment>
<evidence type="ECO:0000256" key="1">
    <source>
        <dbReference type="SAM" id="SignalP"/>
    </source>
</evidence>
<feature type="signal peptide" evidence="1">
    <location>
        <begin position="1"/>
        <end position="21"/>
    </location>
</feature>
<dbReference type="Pfam" id="PF11845">
    <property type="entry name" value="Tll0287-like"/>
    <property type="match status" value="1"/>
</dbReference>
<dbReference type="EMBL" id="JAEMOP010000002">
    <property type="protein sequence ID" value="MBJ7315651.1"/>
    <property type="molecule type" value="Genomic_DNA"/>
</dbReference>
<dbReference type="RefSeq" id="WP_199494325.1">
    <property type="nucleotide sequence ID" value="NZ_JAEMOO010000007.1"/>
</dbReference>
<keyword evidence="1" id="KW-0732">Signal</keyword>
<evidence type="ECO:0000313" key="6">
    <source>
        <dbReference type="Proteomes" id="UP000655994"/>
    </source>
</evidence>
<accession>A0A8I1G7L4</accession>
<sequence>MSASKLIFTVIIVFFSTISLASDNKTYEIAAKKLQQRLGKVLMSTIQSEGHIAAIDVCNEQAPEIASTISEELDLVVSRTALKVRNQDNRPTTEQKRVLEDFEYLWKKSKGKPPSVTYTDSSEHEVWMKAIVMQPQCAACHGASVAPELKKAISERYPNDEATGFEIGEIRGAFVVRSKNHTK</sequence>
<evidence type="ECO:0000313" key="4">
    <source>
        <dbReference type="EMBL" id="MBJ7315651.1"/>
    </source>
</evidence>
<dbReference type="InterPro" id="IPR021796">
    <property type="entry name" value="Tll0287-like_dom"/>
</dbReference>
<reference evidence="4 6" key="1">
    <citation type="submission" date="2020-09" db="EMBL/GenBank/DDBJ databases">
        <title>Draft Genomes of Bacterial Isolates from North Pond Shallow Sediments.</title>
        <authorList>
            <person name="Kiel Reese B."/>
            <person name="Mullis M."/>
            <person name="Weisend R.E."/>
        </authorList>
    </citation>
    <scope>NUCLEOTIDE SEQUENCE</scope>
    <source>
        <strain evidence="4">KJE-2</strain>
        <strain evidence="3 6">KJE-3</strain>
    </source>
</reference>
<dbReference type="AlphaFoldDB" id="A0A8I1G7L4"/>
<evidence type="ECO:0000259" key="2">
    <source>
        <dbReference type="Pfam" id="PF11845"/>
    </source>
</evidence>
<feature type="domain" description="Tll0287-like" evidence="2">
    <location>
        <begin position="43"/>
        <end position="177"/>
    </location>
</feature>
<organism evidence="4 5">
    <name type="scientific">Idiomarina abyssalis</name>
    <dbReference type="NCBI Taxonomy" id="86102"/>
    <lineage>
        <taxon>Bacteria</taxon>
        <taxon>Pseudomonadati</taxon>
        <taxon>Pseudomonadota</taxon>
        <taxon>Gammaproteobacteria</taxon>
        <taxon>Alteromonadales</taxon>
        <taxon>Idiomarinaceae</taxon>
        <taxon>Idiomarina</taxon>
    </lineage>
</organism>
<dbReference type="Proteomes" id="UP000655994">
    <property type="component" value="Unassembled WGS sequence"/>
</dbReference>
<dbReference type="EMBL" id="JAEMOS010000020">
    <property type="protein sequence ID" value="MBJ7266728.1"/>
    <property type="molecule type" value="Genomic_DNA"/>
</dbReference>
<keyword evidence="6" id="KW-1185">Reference proteome</keyword>